<dbReference type="GO" id="GO:0005576">
    <property type="term" value="C:extracellular region"/>
    <property type="evidence" value="ECO:0007669"/>
    <property type="project" value="UniProtKB-SubCell"/>
</dbReference>
<feature type="signal peptide" evidence="3">
    <location>
        <begin position="1"/>
        <end position="20"/>
    </location>
</feature>
<keyword evidence="5" id="KW-0593">Phospholipase A2 inhibitor</keyword>
<proteinExistence type="predicted"/>
<sequence>MAKCTALLLVLISCAASVYTHECVTCSQTSLTTDAKSLTCSGSKQSCKEHQDHCVTRYIDEKDTNGKLIQGWIVRECGTSHNCFDALSFTNGTTVILMSVKCCVLDICLLEDPPSKGKQPKKPLKCEACYENGQSECYTNKTMVCDGEHSKCASISYSSTDTTNNKVTEQFFTRGCAEEKKCSNKTITAQVGNTKYQFGYTCNGCSGLYFSPLMLVLAAISMIKLI</sequence>
<evidence type="ECO:0000256" key="1">
    <source>
        <dbReference type="ARBA" id="ARBA00004613"/>
    </source>
</evidence>
<evidence type="ECO:0000256" key="2">
    <source>
        <dbReference type="ARBA" id="ARBA00022525"/>
    </source>
</evidence>
<dbReference type="InterPro" id="IPR045860">
    <property type="entry name" value="Snake_toxin-like_sf"/>
</dbReference>
<evidence type="ECO:0000256" key="3">
    <source>
        <dbReference type="SAM" id="SignalP"/>
    </source>
</evidence>
<keyword evidence="4" id="KW-1185">Reference proteome</keyword>
<name>A0A8J1JXH9_XENTR</name>
<dbReference type="GO" id="GO:0019834">
    <property type="term" value="F:phospholipase A2 inhibitor activity"/>
    <property type="evidence" value="ECO:0007669"/>
    <property type="project" value="UniProtKB-KW"/>
</dbReference>
<dbReference type="PANTHER" id="PTHR20914">
    <property type="entry name" value="LY6/PLAUR DOMAIN-CONTAINING PROTEIN 8"/>
    <property type="match status" value="1"/>
</dbReference>
<keyword evidence="3" id="KW-0732">Signal</keyword>
<dbReference type="Proteomes" id="UP000008143">
    <property type="component" value="Chromosome 7"/>
</dbReference>
<dbReference type="AGR" id="Xenbase:XB-GENE-29079159"/>
<protein>
    <submittedName>
        <fullName evidence="5">Phospholipase A2 inhibitor subunit gamma B</fullName>
    </submittedName>
</protein>
<organism evidence="4 5">
    <name type="scientific">Xenopus tropicalis</name>
    <name type="common">Western clawed frog</name>
    <name type="synonym">Silurana tropicalis</name>
    <dbReference type="NCBI Taxonomy" id="8364"/>
    <lineage>
        <taxon>Eukaryota</taxon>
        <taxon>Metazoa</taxon>
        <taxon>Chordata</taxon>
        <taxon>Craniata</taxon>
        <taxon>Vertebrata</taxon>
        <taxon>Euteleostomi</taxon>
        <taxon>Amphibia</taxon>
        <taxon>Batrachia</taxon>
        <taxon>Anura</taxon>
        <taxon>Pipoidea</taxon>
        <taxon>Pipidae</taxon>
        <taxon>Xenopodinae</taxon>
        <taxon>Xenopus</taxon>
        <taxon>Silurana</taxon>
    </lineage>
</organism>
<keyword evidence="2" id="KW-0964">Secreted</keyword>
<dbReference type="Xenbase" id="XB-GENE-29079159">
    <property type="gene designation" value="LOC100488359"/>
</dbReference>
<dbReference type="InterPro" id="IPR050918">
    <property type="entry name" value="CNF-like_PLA2_Inhibitor"/>
</dbReference>
<dbReference type="AlphaFoldDB" id="A0A8J1JXH9"/>
<dbReference type="OMA" id="VYTHECV"/>
<dbReference type="PANTHER" id="PTHR20914:SF25">
    <property type="entry name" value="PHOSPHOLIPASE A2 INHIBITOR AND LY6_PLAUR DOMAIN-CONTAINING PROTEIN"/>
    <property type="match status" value="1"/>
</dbReference>
<dbReference type="KEGG" id="xtr:100488359"/>
<evidence type="ECO:0000313" key="6">
    <source>
        <dbReference type="Xenbase" id="XB-GENE-29079159"/>
    </source>
</evidence>
<accession>A0A8J1JXH9</accession>
<dbReference type="RefSeq" id="XP_031761740.1">
    <property type="nucleotide sequence ID" value="XM_031905880.1"/>
</dbReference>
<gene>
    <name evidence="5 6" type="primary">LOC100488359</name>
</gene>
<reference evidence="5" key="1">
    <citation type="submission" date="2025-08" db="UniProtKB">
        <authorList>
            <consortium name="RefSeq"/>
        </authorList>
    </citation>
    <scope>IDENTIFICATION</scope>
    <source>
        <strain evidence="5">Nigerian</strain>
        <tissue evidence="5">Liver and blood</tissue>
    </source>
</reference>
<dbReference type="Gene3D" id="2.10.60.10">
    <property type="entry name" value="CD59"/>
    <property type="match status" value="2"/>
</dbReference>
<evidence type="ECO:0000313" key="5">
    <source>
        <dbReference type="RefSeq" id="XP_031761740.1"/>
    </source>
</evidence>
<evidence type="ECO:0000313" key="4">
    <source>
        <dbReference type="Proteomes" id="UP000008143"/>
    </source>
</evidence>
<dbReference type="OrthoDB" id="10353703at2759"/>
<comment type="subcellular location">
    <subcellularLocation>
        <location evidence="1">Secreted</location>
    </subcellularLocation>
</comment>
<dbReference type="GeneID" id="100488359"/>
<feature type="chain" id="PRO_5035298194" evidence="3">
    <location>
        <begin position="21"/>
        <end position="226"/>
    </location>
</feature>